<protein>
    <recommendedName>
        <fullName evidence="4">Lipoprotein</fullName>
    </recommendedName>
</protein>
<dbReference type="EMBL" id="CP016545">
    <property type="protein sequence ID" value="ANU07602.1"/>
    <property type="molecule type" value="Genomic_DNA"/>
</dbReference>
<dbReference type="Proteomes" id="UP000092698">
    <property type="component" value="Chromosome"/>
</dbReference>
<evidence type="ECO:0000313" key="3">
    <source>
        <dbReference type="Proteomes" id="UP000092698"/>
    </source>
</evidence>
<accession>A0A1C7D8C0</accession>
<keyword evidence="1" id="KW-0732">Signal</keyword>
<dbReference type="STRING" id="645517.A6F65_01296"/>
<keyword evidence="3" id="KW-1185">Reference proteome</keyword>
<evidence type="ECO:0000313" key="2">
    <source>
        <dbReference type="EMBL" id="ANU07602.1"/>
    </source>
</evidence>
<feature type="chain" id="PRO_5008884445" description="Lipoprotein" evidence="1">
    <location>
        <begin position="24"/>
        <end position="239"/>
    </location>
</feature>
<organism evidence="2 3">
    <name type="scientific">Paraurantiacibacter namhicola</name>
    <dbReference type="NCBI Taxonomy" id="645517"/>
    <lineage>
        <taxon>Bacteria</taxon>
        <taxon>Pseudomonadati</taxon>
        <taxon>Pseudomonadota</taxon>
        <taxon>Alphaproteobacteria</taxon>
        <taxon>Sphingomonadales</taxon>
        <taxon>Erythrobacteraceae</taxon>
        <taxon>Paraurantiacibacter</taxon>
    </lineage>
</organism>
<evidence type="ECO:0000256" key="1">
    <source>
        <dbReference type="SAM" id="SignalP"/>
    </source>
</evidence>
<feature type="signal peptide" evidence="1">
    <location>
        <begin position="1"/>
        <end position="23"/>
    </location>
</feature>
<dbReference type="AlphaFoldDB" id="A0A1C7D8C0"/>
<sequence length="239" mass="24017">MSIRPFQLALLAGTAAVMLPSCSQETDEAAVTAEPSAVAAASSAPIPASLSPFGDGYPEAGDPCRRLGESDATRNYLDDSAILAGCPDSASAAALGGNVIDTVDGVTIVSIPTGDANAGMGENGPAAAAGGGDALVPGTDYNATAQVRCGMGGKSPSMQCLAGVRRNWADDGSSMVEVTRPDGTKRAIFYQGAEPFSADSAQADGSAGWDFETKRDGDTVTIMFGPETYVIPDALPMGG</sequence>
<reference evidence="2 3" key="1">
    <citation type="submission" date="2016-07" db="EMBL/GenBank/DDBJ databases">
        <title>Complete genome sequence of Altererythrobacter namhicola JCM 16345T, containing esterase-encoding genes.</title>
        <authorList>
            <person name="Cheng H."/>
            <person name="Wu Y.-H."/>
            <person name="Jian S.-L."/>
            <person name="Huo Y.-Y."/>
            <person name="Wang C.-S."/>
            <person name="Xu X.-W."/>
        </authorList>
    </citation>
    <scope>NUCLEOTIDE SEQUENCE [LARGE SCALE GENOMIC DNA]</scope>
    <source>
        <strain evidence="2 3">JCM 16345</strain>
    </source>
</reference>
<dbReference type="KEGG" id="anh:A6F65_01296"/>
<proteinExistence type="predicted"/>
<dbReference type="PATRIC" id="fig|645517.4.peg.1288"/>
<name>A0A1C7D8C0_9SPHN</name>
<gene>
    <name evidence="2" type="ORF">A6F65_01296</name>
</gene>
<evidence type="ECO:0008006" key="4">
    <source>
        <dbReference type="Google" id="ProtNLM"/>
    </source>
</evidence>